<reference evidence="5" key="1">
    <citation type="submission" date="2022-01" db="EMBL/GenBank/DDBJ databases">
        <authorList>
            <person name="King R."/>
        </authorList>
    </citation>
    <scope>NUCLEOTIDE SEQUENCE</scope>
</reference>
<accession>A0A9N9TDL0</accession>
<dbReference type="GO" id="GO:0005634">
    <property type="term" value="C:nucleus"/>
    <property type="evidence" value="ECO:0007669"/>
    <property type="project" value="UniProtKB-SubCell"/>
</dbReference>
<dbReference type="Pfam" id="PF10545">
    <property type="entry name" value="MADF_DNA_bdg"/>
    <property type="match status" value="1"/>
</dbReference>
<dbReference type="OrthoDB" id="10069532at2759"/>
<keyword evidence="1" id="KW-0539">Nucleus</keyword>
<protein>
    <submittedName>
        <fullName evidence="5">Uncharacterized protein</fullName>
    </submittedName>
</protein>
<evidence type="ECO:0000259" key="4">
    <source>
        <dbReference type="PROSITE" id="PS51031"/>
    </source>
</evidence>
<keyword evidence="6" id="KW-1185">Reference proteome</keyword>
<gene>
    <name evidence="5" type="ORF">DIABBA_LOCUS13382</name>
</gene>
<dbReference type="PROSITE" id="PS51031">
    <property type="entry name" value="BESS"/>
    <property type="match status" value="1"/>
</dbReference>
<dbReference type="PANTHER" id="PTHR37162:SF1">
    <property type="entry name" value="BED-TYPE DOMAIN-CONTAINING PROTEIN"/>
    <property type="match status" value="1"/>
</dbReference>
<feature type="region of interest" description="Disordered" evidence="2">
    <location>
        <begin position="293"/>
        <end position="322"/>
    </location>
</feature>
<organism evidence="5 6">
    <name type="scientific">Diabrotica balteata</name>
    <name type="common">Banded cucumber beetle</name>
    <dbReference type="NCBI Taxonomy" id="107213"/>
    <lineage>
        <taxon>Eukaryota</taxon>
        <taxon>Metazoa</taxon>
        <taxon>Ecdysozoa</taxon>
        <taxon>Arthropoda</taxon>
        <taxon>Hexapoda</taxon>
        <taxon>Insecta</taxon>
        <taxon>Pterygota</taxon>
        <taxon>Neoptera</taxon>
        <taxon>Endopterygota</taxon>
        <taxon>Coleoptera</taxon>
        <taxon>Polyphaga</taxon>
        <taxon>Cucujiformia</taxon>
        <taxon>Chrysomeloidea</taxon>
        <taxon>Chrysomelidae</taxon>
        <taxon>Galerucinae</taxon>
        <taxon>Diabroticina</taxon>
        <taxon>Diabroticites</taxon>
        <taxon>Diabrotica</taxon>
    </lineage>
</organism>
<feature type="region of interest" description="Disordered" evidence="2">
    <location>
        <begin position="702"/>
        <end position="752"/>
    </location>
</feature>
<dbReference type="Pfam" id="PF02944">
    <property type="entry name" value="BESS"/>
    <property type="match status" value="1"/>
</dbReference>
<dbReference type="Proteomes" id="UP001153709">
    <property type="component" value="Chromosome 9"/>
</dbReference>
<dbReference type="PANTHER" id="PTHR37162">
    <property type="entry name" value="HAT FAMILY DIMERISATION DOMAINCONTAINING PROTEIN-RELATED"/>
    <property type="match status" value="1"/>
</dbReference>
<sequence>MKINVSDENIVQKNADSITEGKLPLMKTSIKVKDPEKITFCGSTTVNTFNNILRDSSGNISKYSFAETLNSSRPPEDSPVLPEMSENTFEVSNEIYETTSLNAIDQDICININDSNDEPLIFIVSKGGELTPIETIVENNTTLPILSNEVHLFSACSYLSKQGNNANLYIAKVWAAKLEKLHPKQKLFAEKAINDILFEAEMGQLQRHSVRINEYLQTPPPTSNSTLHTFNLESGDVLKSKWRGLRDNFRKELAKTNKGRSGDSGEILVTSKWPYFTMMLFLKDNMTQRNATGNIPPLNNQENLYDKNTTPDTISESDYDRNHNYELNSDPELNTEIIFTTTPKAAKIAHTDKETGTKGKKAKSSIYEKMVAIEEEKLKAYKEKCKERPKEEDSDFHFFMSLMPYMKKIPEDQKLSVRIKIQQVLLEAQQHAQSVWTRTTTVDQKIDQSRHQVEIPSDSSENEVGCPGVREYLYNFHYDSENDLSGEEGTSTGKTKIKKLKYTQKYRKDWEDDANFRGWLRPGKSNSDAYCTVCNKTISIGATGKSILLRHKETTQHIKLTKSAKKQQTLTSMSKFKNVNSLEDSAKQTDIYVAAYVTEHNISYSAAEHLPKLIEKICPDSEIAKKMKCGRTKVSSVVKNVIGKQNELNIINILKTDKFSLIVDESTDRSCTKHLALVCKYLEGENERSMKRTLQQSLLRFFPKKGKTNDGPNPQNDRILTTPSMDISTDGDAPTPSTSDRTREPSYEFDEKEGGSVAVVHQNWLTPRKKEVYWPPYKTQALYDKAVKKGDSCTEDWQIFRVKRIFRYYAVQDTSSHTPRSSTSSCISYGTLCNTGTSCDTPVTSVNVERNLESNAESQSSFQTKLVSHLALIIEQNKEILSLLKNRPLIEQSSVLKPNVPSKYLGTLDKNSVVSATNSALRCCLAYKVAKNMSFLGSRNNKKAFNNNILKKVIVDSVKLATPGSTTRSIEDCMKTWLKRAPKHYKLEQIKLNRTDDAI</sequence>
<evidence type="ECO:0000259" key="3">
    <source>
        <dbReference type="PROSITE" id="PS51029"/>
    </source>
</evidence>
<dbReference type="EMBL" id="OU898284">
    <property type="protein sequence ID" value="CAG9840758.1"/>
    <property type="molecule type" value="Genomic_DNA"/>
</dbReference>
<feature type="domain" description="BESS" evidence="4">
    <location>
        <begin position="392"/>
        <end position="431"/>
    </location>
</feature>
<dbReference type="PROSITE" id="PS51029">
    <property type="entry name" value="MADF"/>
    <property type="match status" value="1"/>
</dbReference>
<name>A0A9N9TDL0_DIABA</name>
<dbReference type="InterPro" id="IPR004210">
    <property type="entry name" value="BESS_motif"/>
</dbReference>
<comment type="subcellular location">
    <subcellularLocation>
        <location evidence="1">Nucleus</location>
    </subcellularLocation>
</comment>
<evidence type="ECO:0000313" key="6">
    <source>
        <dbReference type="Proteomes" id="UP001153709"/>
    </source>
</evidence>
<evidence type="ECO:0000256" key="2">
    <source>
        <dbReference type="SAM" id="MobiDB-lite"/>
    </source>
</evidence>
<evidence type="ECO:0000313" key="5">
    <source>
        <dbReference type="EMBL" id="CAG9840758.1"/>
    </source>
</evidence>
<evidence type="ECO:0000256" key="1">
    <source>
        <dbReference type="PROSITE-ProRule" id="PRU00371"/>
    </source>
</evidence>
<feature type="domain" description="MADF" evidence="3">
    <location>
        <begin position="186"/>
        <end position="287"/>
    </location>
</feature>
<proteinExistence type="predicted"/>
<dbReference type="AlphaFoldDB" id="A0A9N9TDL0"/>
<dbReference type="GO" id="GO:0003677">
    <property type="term" value="F:DNA binding"/>
    <property type="evidence" value="ECO:0007669"/>
    <property type="project" value="InterPro"/>
</dbReference>
<feature type="compositionally biased region" description="Polar residues" evidence="2">
    <location>
        <begin position="293"/>
        <end position="316"/>
    </location>
</feature>
<dbReference type="InterPro" id="IPR006578">
    <property type="entry name" value="MADF-dom"/>
</dbReference>
<feature type="compositionally biased region" description="Polar residues" evidence="2">
    <location>
        <begin position="710"/>
        <end position="727"/>
    </location>
</feature>